<proteinExistence type="predicted"/>
<keyword evidence="2" id="KW-0614">Plasmid</keyword>
<dbReference type="AlphaFoldDB" id="A0A159Z9H9"/>
<dbReference type="KEGG" id="daa:AKL17_3p0090"/>
<dbReference type="OrthoDB" id="8481818at2"/>
<evidence type="ECO:0000313" key="2">
    <source>
        <dbReference type="EMBL" id="AMY72246.1"/>
    </source>
</evidence>
<protein>
    <submittedName>
        <fullName evidence="2">Uncharacterized protein</fullName>
    </submittedName>
</protein>
<evidence type="ECO:0000256" key="1">
    <source>
        <dbReference type="SAM" id="Phobius"/>
    </source>
</evidence>
<evidence type="ECO:0000313" key="3">
    <source>
        <dbReference type="Proteomes" id="UP000076128"/>
    </source>
</evidence>
<dbReference type="RefSeq" id="WP_066819236.1">
    <property type="nucleotide sequence ID" value="NZ_CP012664.1"/>
</dbReference>
<sequence>MNILKDALSELFSMFVGDARLTAAILAVVAMSALLIDATPLPPLVGGAVLTLSCITVLVMAVRREAARRRSKAKVLAKAP</sequence>
<feature type="transmembrane region" description="Helical" evidence="1">
    <location>
        <begin position="21"/>
        <end position="38"/>
    </location>
</feature>
<reference evidence="2 3" key="1">
    <citation type="submission" date="2015-09" db="EMBL/GenBank/DDBJ databases">
        <title>Complete genome sequence of Defluviimonas alba cai42t isolated from an oilfield in Xinjiang.</title>
        <authorList>
            <person name="Geng S."/>
            <person name="Pan X."/>
            <person name="Wu X."/>
        </authorList>
    </citation>
    <scope>NUCLEOTIDE SEQUENCE [LARGE SCALE GENOMIC DNA]</scope>
    <source>
        <strain evidence="3">cai42</strain>
        <plasmid evidence="3">cai42_Plasmidc</plasmid>
    </source>
</reference>
<name>A0A159Z9H9_9RHOB</name>
<organism evidence="2 3">
    <name type="scientific">Frigidibacter mobilis</name>
    <dbReference type="NCBI Taxonomy" id="1335048"/>
    <lineage>
        <taxon>Bacteria</taxon>
        <taxon>Pseudomonadati</taxon>
        <taxon>Pseudomonadota</taxon>
        <taxon>Alphaproteobacteria</taxon>
        <taxon>Rhodobacterales</taxon>
        <taxon>Paracoccaceae</taxon>
        <taxon>Frigidibacter</taxon>
    </lineage>
</organism>
<keyword evidence="3" id="KW-1185">Reference proteome</keyword>
<dbReference type="EMBL" id="CP012664">
    <property type="protein sequence ID" value="AMY72246.1"/>
    <property type="molecule type" value="Genomic_DNA"/>
</dbReference>
<gene>
    <name evidence="2" type="ORF">AKL17_3p0090</name>
</gene>
<dbReference type="Proteomes" id="UP000076128">
    <property type="component" value="Plasmid pcai42C"/>
</dbReference>
<keyword evidence="1" id="KW-0812">Transmembrane</keyword>
<geneLocation type="plasmid" evidence="3">
    <name>cai42_Plasmidc</name>
</geneLocation>
<feature type="transmembrane region" description="Helical" evidence="1">
    <location>
        <begin position="44"/>
        <end position="62"/>
    </location>
</feature>
<keyword evidence="1" id="KW-1133">Transmembrane helix</keyword>
<accession>A0A159Z9H9</accession>
<keyword evidence="1" id="KW-0472">Membrane</keyword>